<dbReference type="EMBL" id="CAJVPQ010015509">
    <property type="protein sequence ID" value="CAG8742812.1"/>
    <property type="molecule type" value="Genomic_DNA"/>
</dbReference>
<feature type="short sequence motif" description="Q motif" evidence="5">
    <location>
        <begin position="32"/>
        <end position="60"/>
    </location>
</feature>
<evidence type="ECO:0000256" key="1">
    <source>
        <dbReference type="ARBA" id="ARBA00022741"/>
    </source>
</evidence>
<accession>A0A9N9IQI8</accession>
<evidence type="ECO:0000256" key="3">
    <source>
        <dbReference type="ARBA" id="ARBA00022806"/>
    </source>
</evidence>
<name>A0A9N9IQI8_9GLOM</name>
<keyword evidence="3" id="KW-0347">Helicase</keyword>
<protein>
    <submittedName>
        <fullName evidence="7">1229_t:CDS:1</fullName>
    </submittedName>
</protein>
<evidence type="ECO:0000313" key="7">
    <source>
        <dbReference type="EMBL" id="CAG8742812.1"/>
    </source>
</evidence>
<dbReference type="GO" id="GO:0016787">
    <property type="term" value="F:hydrolase activity"/>
    <property type="evidence" value="ECO:0007669"/>
    <property type="project" value="UniProtKB-KW"/>
</dbReference>
<proteinExistence type="predicted"/>
<evidence type="ECO:0000256" key="2">
    <source>
        <dbReference type="ARBA" id="ARBA00022801"/>
    </source>
</evidence>
<evidence type="ECO:0000313" key="8">
    <source>
        <dbReference type="Proteomes" id="UP000789570"/>
    </source>
</evidence>
<gene>
    <name evidence="7" type="ORF">FCALED_LOCUS15746</name>
</gene>
<sequence length="61" mass="6866">MSLSNDEFNSSESEEFVNEIKLQIISEKPSAKTFEELGLNSWLVDALKAMSINFPSEIQKA</sequence>
<dbReference type="GO" id="GO:0003724">
    <property type="term" value="F:RNA helicase activity"/>
    <property type="evidence" value="ECO:0007669"/>
    <property type="project" value="InterPro"/>
</dbReference>
<keyword evidence="8" id="KW-1185">Reference proteome</keyword>
<dbReference type="AlphaFoldDB" id="A0A9N9IQI8"/>
<keyword evidence="2" id="KW-0378">Hydrolase</keyword>
<dbReference type="InterPro" id="IPR014014">
    <property type="entry name" value="RNA_helicase_DEAD_Q_motif"/>
</dbReference>
<evidence type="ECO:0000256" key="4">
    <source>
        <dbReference type="ARBA" id="ARBA00022840"/>
    </source>
</evidence>
<dbReference type="Gene3D" id="3.40.50.300">
    <property type="entry name" value="P-loop containing nucleotide triphosphate hydrolases"/>
    <property type="match status" value="1"/>
</dbReference>
<keyword evidence="4" id="KW-0067">ATP-binding</keyword>
<dbReference type="InterPro" id="IPR027417">
    <property type="entry name" value="P-loop_NTPase"/>
</dbReference>
<comment type="caution">
    <text evidence="7">The sequence shown here is derived from an EMBL/GenBank/DDBJ whole genome shotgun (WGS) entry which is preliminary data.</text>
</comment>
<dbReference type="PROSITE" id="PS51195">
    <property type="entry name" value="Q_MOTIF"/>
    <property type="match status" value="1"/>
</dbReference>
<keyword evidence="1" id="KW-0547">Nucleotide-binding</keyword>
<reference evidence="7" key="1">
    <citation type="submission" date="2021-06" db="EMBL/GenBank/DDBJ databases">
        <authorList>
            <person name="Kallberg Y."/>
            <person name="Tangrot J."/>
            <person name="Rosling A."/>
        </authorList>
    </citation>
    <scope>NUCLEOTIDE SEQUENCE</scope>
    <source>
        <strain evidence="7">UK204</strain>
    </source>
</reference>
<evidence type="ECO:0000259" key="6">
    <source>
        <dbReference type="PROSITE" id="PS51195"/>
    </source>
</evidence>
<evidence type="ECO:0000256" key="5">
    <source>
        <dbReference type="PROSITE-ProRule" id="PRU00552"/>
    </source>
</evidence>
<feature type="domain" description="DEAD-box RNA helicase Q" evidence="6">
    <location>
        <begin position="32"/>
        <end position="60"/>
    </location>
</feature>
<feature type="non-terminal residue" evidence="7">
    <location>
        <position position="61"/>
    </location>
</feature>
<dbReference type="GO" id="GO:0005524">
    <property type="term" value="F:ATP binding"/>
    <property type="evidence" value="ECO:0007669"/>
    <property type="project" value="UniProtKB-KW"/>
</dbReference>
<organism evidence="7 8">
    <name type="scientific">Funneliformis caledonium</name>
    <dbReference type="NCBI Taxonomy" id="1117310"/>
    <lineage>
        <taxon>Eukaryota</taxon>
        <taxon>Fungi</taxon>
        <taxon>Fungi incertae sedis</taxon>
        <taxon>Mucoromycota</taxon>
        <taxon>Glomeromycotina</taxon>
        <taxon>Glomeromycetes</taxon>
        <taxon>Glomerales</taxon>
        <taxon>Glomeraceae</taxon>
        <taxon>Funneliformis</taxon>
    </lineage>
</organism>
<dbReference type="Proteomes" id="UP000789570">
    <property type="component" value="Unassembled WGS sequence"/>
</dbReference>